<gene>
    <name evidence="2" type="ORF">QYE76_001036</name>
</gene>
<proteinExistence type="predicted"/>
<dbReference type="Pfam" id="PF07727">
    <property type="entry name" value="RVT_2"/>
    <property type="match status" value="1"/>
</dbReference>
<reference evidence="2" key="1">
    <citation type="submission" date="2023-07" db="EMBL/GenBank/DDBJ databases">
        <title>A chromosome-level genome assembly of Lolium multiflorum.</title>
        <authorList>
            <person name="Chen Y."/>
            <person name="Copetti D."/>
            <person name="Kolliker R."/>
            <person name="Studer B."/>
        </authorList>
    </citation>
    <scope>NUCLEOTIDE SEQUENCE</scope>
    <source>
        <strain evidence="2">02402/16</strain>
        <tissue evidence="2">Leaf</tissue>
    </source>
</reference>
<accession>A0AAD8RIQ8</accession>
<keyword evidence="3" id="KW-1185">Reference proteome</keyword>
<dbReference type="AlphaFoldDB" id="A0AAD8RIQ8"/>
<protein>
    <recommendedName>
        <fullName evidence="1">Reverse transcriptase Ty1/copia-type domain-containing protein</fullName>
    </recommendedName>
</protein>
<evidence type="ECO:0000313" key="2">
    <source>
        <dbReference type="EMBL" id="KAK1626721.1"/>
    </source>
</evidence>
<feature type="domain" description="Reverse transcriptase Ty1/copia-type" evidence="1">
    <location>
        <begin position="256"/>
        <end position="320"/>
    </location>
</feature>
<evidence type="ECO:0000259" key="1">
    <source>
        <dbReference type="Pfam" id="PF07727"/>
    </source>
</evidence>
<dbReference type="Proteomes" id="UP001231189">
    <property type="component" value="Unassembled WGS sequence"/>
</dbReference>
<dbReference type="EMBL" id="JAUUTY010000005">
    <property type="protein sequence ID" value="KAK1626721.1"/>
    <property type="molecule type" value="Genomic_DNA"/>
</dbReference>
<comment type="caution">
    <text evidence="2">The sequence shown here is derived from an EMBL/GenBank/DDBJ whole genome shotgun (WGS) entry which is preliminary data.</text>
</comment>
<sequence>MENYSLLMGAAVMKMAVKMAVVSMEKPSGGTSPSRRRAGTETPVPRILASRWRRLWNFSRTVAYSYRGFRSGAYRRKGSLGGALVGPDTAGAPRRAALVCGAPWPPSVPLGCSKLPVKIGIVIKQAWNMEHGESEVSDMHVGTIMESNDATFFEDIFPMKDKSSSSNQEMPSSSSQELVTIPEPTIAIEHYDNPVEDENEAPKRSKRQRTAKSFGHDFIVYLVDDTPTSISEAYASQDADYWKEAVRSEMDSILANGTWEVTDRPYGCKPVGCKWVFKKKLRPDGTIEKYKARLVAKGYTQKEGEDFFDTYSHVARLTTI</sequence>
<organism evidence="2 3">
    <name type="scientific">Lolium multiflorum</name>
    <name type="common">Italian ryegrass</name>
    <name type="synonym">Lolium perenne subsp. multiflorum</name>
    <dbReference type="NCBI Taxonomy" id="4521"/>
    <lineage>
        <taxon>Eukaryota</taxon>
        <taxon>Viridiplantae</taxon>
        <taxon>Streptophyta</taxon>
        <taxon>Embryophyta</taxon>
        <taxon>Tracheophyta</taxon>
        <taxon>Spermatophyta</taxon>
        <taxon>Magnoliopsida</taxon>
        <taxon>Liliopsida</taxon>
        <taxon>Poales</taxon>
        <taxon>Poaceae</taxon>
        <taxon>BOP clade</taxon>
        <taxon>Pooideae</taxon>
        <taxon>Poodae</taxon>
        <taxon>Poeae</taxon>
        <taxon>Poeae Chloroplast Group 2 (Poeae type)</taxon>
        <taxon>Loliodinae</taxon>
        <taxon>Loliinae</taxon>
        <taxon>Lolium</taxon>
    </lineage>
</organism>
<evidence type="ECO:0000313" key="3">
    <source>
        <dbReference type="Proteomes" id="UP001231189"/>
    </source>
</evidence>
<dbReference type="InterPro" id="IPR013103">
    <property type="entry name" value="RVT_2"/>
</dbReference>
<name>A0AAD8RIQ8_LOLMU</name>